<comment type="caution">
    <text evidence="2">The sequence shown here is derived from an EMBL/GenBank/DDBJ whole genome shotgun (WGS) entry which is preliminary data.</text>
</comment>
<accession>A0ABN7ZBT3</accession>
<protein>
    <recommendedName>
        <fullName evidence="1">Calcineurin-like phosphoesterase domain-containing protein</fullName>
    </recommendedName>
</protein>
<sequence length="231" mass="24984">MLGGNVLFCGDPHGNFAPLVEGVHRHRPDAVVLAGDIQSRRPLDEELATILPLTEVWWIHGNHDTDSDADFDNLFGSALADRNLDGRVVTIAGVRIAGLGGVFRRQVWMPPEAPRSASEAEYLSRCGQGNRWRGGLPRRHRSTIFPRTVSSLMGQRADVLVSHEAPACHPHGFEQIDALIDAMRVSVAFHGHHHESVIYPGDGSCRIIGLGANALSTIAGDFLSGVPVDQG</sequence>
<dbReference type="InterPro" id="IPR017056">
    <property type="entry name" value="P-Estase_HI0762_prd"/>
</dbReference>
<proteinExistence type="predicted"/>
<organism evidence="2 3">
    <name type="scientific">Cupriavidus pampae</name>
    <dbReference type="NCBI Taxonomy" id="659251"/>
    <lineage>
        <taxon>Bacteria</taxon>
        <taxon>Pseudomonadati</taxon>
        <taxon>Pseudomonadota</taxon>
        <taxon>Betaproteobacteria</taxon>
        <taxon>Burkholderiales</taxon>
        <taxon>Burkholderiaceae</taxon>
        <taxon>Cupriavidus</taxon>
    </lineage>
</organism>
<evidence type="ECO:0000313" key="3">
    <source>
        <dbReference type="Proteomes" id="UP000706525"/>
    </source>
</evidence>
<evidence type="ECO:0000259" key="1">
    <source>
        <dbReference type="Pfam" id="PF00149"/>
    </source>
</evidence>
<dbReference type="InterPro" id="IPR004843">
    <property type="entry name" value="Calcineurin-like_PHP"/>
</dbReference>
<dbReference type="Proteomes" id="UP000706525">
    <property type="component" value="Unassembled WGS sequence"/>
</dbReference>
<dbReference type="InterPro" id="IPR029052">
    <property type="entry name" value="Metallo-depent_PP-like"/>
</dbReference>
<keyword evidence="3" id="KW-1185">Reference proteome</keyword>
<dbReference type="RefSeq" id="WP_223993923.1">
    <property type="nucleotide sequence ID" value="NZ_CAJZAG010000011.1"/>
</dbReference>
<feature type="domain" description="Calcineurin-like phosphoesterase" evidence="1">
    <location>
        <begin position="5"/>
        <end position="195"/>
    </location>
</feature>
<name>A0ABN7ZBT3_9BURK</name>
<dbReference type="PIRSF" id="PIRSF036446">
    <property type="entry name" value="Phosphoesterase_HI0762_prd"/>
    <property type="match status" value="1"/>
</dbReference>
<reference evidence="2 3" key="1">
    <citation type="submission" date="2021-08" db="EMBL/GenBank/DDBJ databases">
        <authorList>
            <person name="Peeters C."/>
        </authorList>
    </citation>
    <scope>NUCLEOTIDE SEQUENCE [LARGE SCALE GENOMIC DNA]</scope>
    <source>
        <strain evidence="2 3">LMG 32289</strain>
    </source>
</reference>
<evidence type="ECO:0000313" key="2">
    <source>
        <dbReference type="EMBL" id="CAG9183422.1"/>
    </source>
</evidence>
<dbReference type="Gene3D" id="3.60.21.10">
    <property type="match status" value="1"/>
</dbReference>
<dbReference type="EMBL" id="CAJZAG010000011">
    <property type="protein sequence ID" value="CAG9183422.1"/>
    <property type="molecule type" value="Genomic_DNA"/>
</dbReference>
<dbReference type="SUPFAM" id="SSF56300">
    <property type="entry name" value="Metallo-dependent phosphatases"/>
    <property type="match status" value="1"/>
</dbReference>
<dbReference type="Pfam" id="PF00149">
    <property type="entry name" value="Metallophos"/>
    <property type="match status" value="1"/>
</dbReference>
<gene>
    <name evidence="2" type="ORF">LMG32289_05376</name>
</gene>